<dbReference type="EMBL" id="JALQCW010000002">
    <property type="protein sequence ID" value="MCK9796298.1"/>
    <property type="molecule type" value="Genomic_DNA"/>
</dbReference>
<sequence length="165" mass="18721">MDTSQAKTSSDPCFSWDVLVSHLKAAYESLESPSYLFSHTFFDKQKYPEVLRFLEAHYNVNEDTEPNADVSYLYFIEGVKLSAVLRVSFVGKYFYLSSLLEDGGEEEPSIESLSDSSKALLMKHMLDAGFVFTSGKVLKEKIIFAGQPTTVYSLLYSYEDEPSWL</sequence>
<evidence type="ECO:0000313" key="2">
    <source>
        <dbReference type="Proteomes" id="UP001155059"/>
    </source>
</evidence>
<gene>
    <name evidence="1" type="ORF">M1B34_00670</name>
</gene>
<protein>
    <submittedName>
        <fullName evidence="1">Uncharacterized protein</fullName>
    </submittedName>
</protein>
<dbReference type="RefSeq" id="WP_268264159.1">
    <property type="nucleotide sequence ID" value="NZ_JALQCW010000002.1"/>
</dbReference>
<evidence type="ECO:0000313" key="1">
    <source>
        <dbReference type="EMBL" id="MCK9796298.1"/>
    </source>
</evidence>
<comment type="caution">
    <text evidence="1">The sequence shown here is derived from an EMBL/GenBank/DDBJ whole genome shotgun (WGS) entry which is preliminary data.</text>
</comment>
<accession>A0A9X2C4J9</accession>
<proteinExistence type="predicted"/>
<dbReference type="Proteomes" id="UP001155059">
    <property type="component" value="Unassembled WGS sequence"/>
</dbReference>
<reference evidence="1 2" key="2">
    <citation type="journal article" date="2023" name="Plant Pathol.">
        <title>Dismantling and reorganizing Pseudomonas marginalis sensu#lato.</title>
        <authorList>
            <person name="Sawada H."/>
            <person name="Fujikawa T."/>
            <person name="Satou M."/>
        </authorList>
    </citation>
    <scope>NUCLEOTIDE SEQUENCE [LARGE SCALE GENOMIC DNA]</scope>
    <source>
        <strain evidence="1 2">MAFF 302030</strain>
    </source>
</reference>
<reference evidence="1 2" key="1">
    <citation type="journal article" date="2022" name="Int. J. Syst. Evol. Microbiol.">
        <title>Pseudomonas aegrilactucae sp. nov. and Pseudomonas morbosilactucae sp. nov., pathogens causing bacterial rot of lettuce in Japan.</title>
        <authorList>
            <person name="Sawada H."/>
            <person name="Fujikawa T."/>
            <person name="Satou M."/>
        </authorList>
    </citation>
    <scope>NUCLEOTIDE SEQUENCE [LARGE SCALE GENOMIC DNA]</scope>
    <source>
        <strain evidence="1 2">MAFF 302030</strain>
    </source>
</reference>
<name>A0A9X2C4J9_9PSED</name>
<organism evidence="1 2">
    <name type="scientific">Pseudomonas morbosilactucae</name>
    <dbReference type="NCBI Taxonomy" id="2938197"/>
    <lineage>
        <taxon>Bacteria</taxon>
        <taxon>Pseudomonadati</taxon>
        <taxon>Pseudomonadota</taxon>
        <taxon>Gammaproteobacteria</taxon>
        <taxon>Pseudomonadales</taxon>
        <taxon>Pseudomonadaceae</taxon>
        <taxon>Pseudomonas</taxon>
    </lineage>
</organism>
<dbReference type="AlphaFoldDB" id="A0A9X2C4J9"/>